<dbReference type="SMART" id="SM00895">
    <property type="entry name" value="FCD"/>
    <property type="match status" value="1"/>
</dbReference>
<evidence type="ECO:0000256" key="1">
    <source>
        <dbReference type="ARBA" id="ARBA00023015"/>
    </source>
</evidence>
<dbReference type="SUPFAM" id="SSF48008">
    <property type="entry name" value="GntR ligand-binding domain-like"/>
    <property type="match status" value="1"/>
</dbReference>
<organism evidence="5 6">
    <name type="scientific">Bosea rubneri</name>
    <dbReference type="NCBI Taxonomy" id="3075434"/>
    <lineage>
        <taxon>Bacteria</taxon>
        <taxon>Pseudomonadati</taxon>
        <taxon>Pseudomonadota</taxon>
        <taxon>Alphaproteobacteria</taxon>
        <taxon>Hyphomicrobiales</taxon>
        <taxon>Boseaceae</taxon>
        <taxon>Bosea</taxon>
    </lineage>
</organism>
<dbReference type="EMBL" id="JAWDID010000012">
    <property type="protein sequence ID" value="MDU0340275.1"/>
    <property type="molecule type" value="Genomic_DNA"/>
</dbReference>
<evidence type="ECO:0000256" key="3">
    <source>
        <dbReference type="ARBA" id="ARBA00023163"/>
    </source>
</evidence>
<keyword evidence="2" id="KW-0238">DNA-binding</keyword>
<protein>
    <submittedName>
        <fullName evidence="5">GntR family transcriptional regulator</fullName>
    </submittedName>
</protein>
<keyword evidence="3" id="KW-0804">Transcription</keyword>
<dbReference type="Pfam" id="PF07729">
    <property type="entry name" value="FCD"/>
    <property type="match status" value="1"/>
</dbReference>
<feature type="domain" description="HTH gntR-type" evidence="4">
    <location>
        <begin position="9"/>
        <end position="76"/>
    </location>
</feature>
<evidence type="ECO:0000313" key="5">
    <source>
        <dbReference type="EMBL" id="MDU0340275.1"/>
    </source>
</evidence>
<dbReference type="Gene3D" id="1.10.10.10">
    <property type="entry name" value="Winged helix-like DNA-binding domain superfamily/Winged helix DNA-binding domain"/>
    <property type="match status" value="1"/>
</dbReference>
<dbReference type="SUPFAM" id="SSF46785">
    <property type="entry name" value="Winged helix' DNA-binding domain"/>
    <property type="match status" value="1"/>
</dbReference>
<dbReference type="InterPro" id="IPR036388">
    <property type="entry name" value="WH-like_DNA-bd_sf"/>
</dbReference>
<dbReference type="Gene3D" id="1.20.120.530">
    <property type="entry name" value="GntR ligand-binding domain-like"/>
    <property type="match status" value="1"/>
</dbReference>
<dbReference type="PANTHER" id="PTHR43537">
    <property type="entry name" value="TRANSCRIPTIONAL REGULATOR, GNTR FAMILY"/>
    <property type="match status" value="1"/>
</dbReference>
<dbReference type="PANTHER" id="PTHR43537:SF45">
    <property type="entry name" value="GNTR FAMILY REGULATORY PROTEIN"/>
    <property type="match status" value="1"/>
</dbReference>
<evidence type="ECO:0000256" key="2">
    <source>
        <dbReference type="ARBA" id="ARBA00023125"/>
    </source>
</evidence>
<dbReference type="InterPro" id="IPR011711">
    <property type="entry name" value="GntR_C"/>
</dbReference>
<comment type="caution">
    <text evidence="5">The sequence shown here is derived from an EMBL/GenBank/DDBJ whole genome shotgun (WGS) entry which is preliminary data.</text>
</comment>
<dbReference type="PROSITE" id="PS50949">
    <property type="entry name" value="HTH_GNTR"/>
    <property type="match status" value="1"/>
</dbReference>
<dbReference type="CDD" id="cd07377">
    <property type="entry name" value="WHTH_GntR"/>
    <property type="match status" value="1"/>
</dbReference>
<reference evidence="5 6" key="1">
    <citation type="submission" date="2023-09" db="EMBL/GenBank/DDBJ databases">
        <title>Whole genome shotgun sequencing (WGS) of Bosea sp. ZW T0_25, isolated from stored onions (Allium cepa).</title>
        <authorList>
            <person name="Stoll D.A."/>
            <person name="Huch M."/>
        </authorList>
    </citation>
    <scope>NUCLEOTIDE SEQUENCE [LARGE SCALE GENOMIC DNA]</scope>
    <source>
        <strain evidence="5 6">ZW T0_25</strain>
    </source>
</reference>
<dbReference type="RefSeq" id="WP_316018147.1">
    <property type="nucleotide sequence ID" value="NZ_JAWDID010000012.1"/>
</dbReference>
<dbReference type="InterPro" id="IPR036390">
    <property type="entry name" value="WH_DNA-bd_sf"/>
</dbReference>
<dbReference type="Pfam" id="PF00392">
    <property type="entry name" value="GntR"/>
    <property type="match status" value="1"/>
</dbReference>
<dbReference type="InterPro" id="IPR008920">
    <property type="entry name" value="TF_FadR/GntR_C"/>
</dbReference>
<accession>A0ABU3S7G3</accession>
<evidence type="ECO:0000313" key="6">
    <source>
        <dbReference type="Proteomes" id="UP001254257"/>
    </source>
</evidence>
<name>A0ABU3S7G3_9HYPH</name>
<sequence>MGFAGEASSTLAVEAYRRLEEMIILGELRPGTRLSEQTLAQALALGRTPIREALQRLRENNLVDILPRSGVFVTDVDFRDQFLLMEVRRPLECQVAVRAARLASSEDRARFMEMAQRMRAVVDAGDKVGLMNVDRSFKDLSLRVARNKFLTAALAPIQANSRRVYFMHLEATNIPIGHAHADAIEAIGRGDVDRSLEAATKFLDEMESFLRRRLANSLVFS</sequence>
<evidence type="ECO:0000259" key="4">
    <source>
        <dbReference type="PROSITE" id="PS50949"/>
    </source>
</evidence>
<dbReference type="Proteomes" id="UP001254257">
    <property type="component" value="Unassembled WGS sequence"/>
</dbReference>
<keyword evidence="6" id="KW-1185">Reference proteome</keyword>
<dbReference type="SMART" id="SM00345">
    <property type="entry name" value="HTH_GNTR"/>
    <property type="match status" value="1"/>
</dbReference>
<proteinExistence type="predicted"/>
<dbReference type="InterPro" id="IPR000524">
    <property type="entry name" value="Tscrpt_reg_HTH_GntR"/>
</dbReference>
<gene>
    <name evidence="5" type="ORF">RKE40_10300</name>
</gene>
<keyword evidence="1" id="KW-0805">Transcription regulation</keyword>